<dbReference type="SMART" id="SM00507">
    <property type="entry name" value="HNHc"/>
    <property type="match status" value="1"/>
</dbReference>
<keyword evidence="6" id="KW-1185">Reference proteome</keyword>
<dbReference type="InterPro" id="IPR003615">
    <property type="entry name" value="HNH_nuc"/>
</dbReference>
<dbReference type="InterPro" id="IPR001034">
    <property type="entry name" value="DeoR_HTH"/>
</dbReference>
<evidence type="ECO:0000313" key="5">
    <source>
        <dbReference type="EMBL" id="THE64752.1"/>
    </source>
</evidence>
<sequence>MSSNDDTTNPGAATQETISDDSPNKQTSDEDVPSLTPSVRRFIRADRDNKCELCGADGTNDDIELEIHHRIQQADGGTDHPHNLLLICLGCHRRHHGNEPISLSPTTESETEPTSTPTNQSADSHTNSTECSTDTEPLPPRSTPNGADQEIIAYIEAHGPASTGKLAAALDYSDQYIRRQCWKLSGEQLIVPQSNDTWELKERASQEKIQIGLPDTPKAAKRAGRDEMIRRMSAHGMAHTQIVEITGYSRTTIDFAVNRARALRIDDDEDTTVDLATIASRLSALLELIDHAQLQSETSANTTMDDL</sequence>
<dbReference type="Pfam" id="PF08220">
    <property type="entry name" value="HTH_DeoR"/>
    <property type="match status" value="1"/>
</dbReference>
<feature type="compositionally biased region" description="Low complexity" evidence="3">
    <location>
        <begin position="104"/>
        <end position="118"/>
    </location>
</feature>
<evidence type="ECO:0000256" key="2">
    <source>
        <dbReference type="ARBA" id="ARBA00023163"/>
    </source>
</evidence>
<dbReference type="Proteomes" id="UP000318864">
    <property type="component" value="Unassembled WGS sequence"/>
</dbReference>
<reference evidence="5 6" key="1">
    <citation type="submission" date="2018-10" db="EMBL/GenBank/DDBJ databases">
        <title>Natronolimnobius sp. XQ-INN 246 isolated from Inner Mongolia Autonomous Region of China.</title>
        <authorList>
            <person name="Xue Q."/>
        </authorList>
    </citation>
    <scope>NUCLEOTIDE SEQUENCE [LARGE SCALE GENOMIC DNA]</scope>
    <source>
        <strain evidence="5 6">XQ-INN 246</strain>
    </source>
</reference>
<proteinExistence type="predicted"/>
<feature type="domain" description="HNH nuclease" evidence="4">
    <location>
        <begin position="38"/>
        <end position="93"/>
    </location>
</feature>
<dbReference type="CDD" id="cd00085">
    <property type="entry name" value="HNHc"/>
    <property type="match status" value="1"/>
</dbReference>
<dbReference type="InterPro" id="IPR036388">
    <property type="entry name" value="WH-like_DNA-bd_sf"/>
</dbReference>
<feature type="region of interest" description="Disordered" evidence="3">
    <location>
        <begin position="1"/>
        <end position="41"/>
    </location>
</feature>
<organism evidence="5 6">
    <name type="scientific">Salinadaptatus halalkaliphilus</name>
    <dbReference type="NCBI Taxonomy" id="2419781"/>
    <lineage>
        <taxon>Archaea</taxon>
        <taxon>Methanobacteriati</taxon>
        <taxon>Methanobacteriota</taxon>
        <taxon>Stenosarchaea group</taxon>
        <taxon>Halobacteria</taxon>
        <taxon>Halobacteriales</taxon>
        <taxon>Natrialbaceae</taxon>
        <taxon>Salinadaptatus</taxon>
    </lineage>
</organism>
<keyword evidence="2" id="KW-0804">Transcription</keyword>
<dbReference type="OrthoDB" id="11472at2157"/>
<feature type="compositionally biased region" description="Polar residues" evidence="3">
    <location>
        <begin position="119"/>
        <end position="135"/>
    </location>
</feature>
<evidence type="ECO:0000256" key="3">
    <source>
        <dbReference type="SAM" id="MobiDB-lite"/>
    </source>
</evidence>
<evidence type="ECO:0000259" key="4">
    <source>
        <dbReference type="SMART" id="SM00507"/>
    </source>
</evidence>
<comment type="caution">
    <text evidence="5">The sequence shown here is derived from an EMBL/GenBank/DDBJ whole genome shotgun (WGS) entry which is preliminary data.</text>
</comment>
<evidence type="ECO:0000313" key="6">
    <source>
        <dbReference type="Proteomes" id="UP000318864"/>
    </source>
</evidence>
<dbReference type="GO" id="GO:0008270">
    <property type="term" value="F:zinc ion binding"/>
    <property type="evidence" value="ECO:0007669"/>
    <property type="project" value="InterPro"/>
</dbReference>
<evidence type="ECO:0000256" key="1">
    <source>
        <dbReference type="ARBA" id="ARBA00023015"/>
    </source>
</evidence>
<dbReference type="EMBL" id="RBZW01000026">
    <property type="protein sequence ID" value="THE64752.1"/>
    <property type="molecule type" value="Genomic_DNA"/>
</dbReference>
<name>A0A4S3TKS2_9EURY</name>
<dbReference type="Gene3D" id="1.10.10.10">
    <property type="entry name" value="Winged helix-like DNA-binding domain superfamily/Winged helix DNA-binding domain"/>
    <property type="match status" value="1"/>
</dbReference>
<protein>
    <submittedName>
        <fullName evidence="5">DeoR family transcriptional regulator</fullName>
    </submittedName>
</protein>
<dbReference type="Gene3D" id="1.10.30.50">
    <property type="match status" value="1"/>
</dbReference>
<feature type="compositionally biased region" description="Polar residues" evidence="3">
    <location>
        <begin position="1"/>
        <end position="26"/>
    </location>
</feature>
<dbReference type="RefSeq" id="WP_141464788.1">
    <property type="nucleotide sequence ID" value="NZ_RBZW01000026.1"/>
</dbReference>
<accession>A0A4S3TKS2</accession>
<dbReference type="Pfam" id="PF01844">
    <property type="entry name" value="HNH"/>
    <property type="match status" value="1"/>
</dbReference>
<gene>
    <name evidence="5" type="ORF">D8Y22_11205</name>
</gene>
<dbReference type="InterPro" id="IPR002711">
    <property type="entry name" value="HNH"/>
</dbReference>
<dbReference type="GO" id="GO:0004519">
    <property type="term" value="F:endonuclease activity"/>
    <property type="evidence" value="ECO:0007669"/>
    <property type="project" value="InterPro"/>
</dbReference>
<dbReference type="GO" id="GO:0003676">
    <property type="term" value="F:nucleic acid binding"/>
    <property type="evidence" value="ECO:0007669"/>
    <property type="project" value="InterPro"/>
</dbReference>
<dbReference type="GO" id="GO:0003700">
    <property type="term" value="F:DNA-binding transcription factor activity"/>
    <property type="evidence" value="ECO:0007669"/>
    <property type="project" value="InterPro"/>
</dbReference>
<keyword evidence="1" id="KW-0805">Transcription regulation</keyword>
<feature type="region of interest" description="Disordered" evidence="3">
    <location>
        <begin position="99"/>
        <end position="146"/>
    </location>
</feature>
<dbReference type="AlphaFoldDB" id="A0A4S3TKS2"/>